<protein>
    <submittedName>
        <fullName evidence="7">DNA recombination protein RmuC</fullName>
    </submittedName>
</protein>
<dbReference type="EMBL" id="JACJJC010000027">
    <property type="protein sequence ID" value="MBM6704930.1"/>
    <property type="molecule type" value="Genomic_DNA"/>
</dbReference>
<accession>A0ABS2DUD1</accession>
<evidence type="ECO:0000256" key="1">
    <source>
        <dbReference type="ARBA" id="ARBA00003416"/>
    </source>
</evidence>
<comment type="caution">
    <text evidence="7">The sequence shown here is derived from an EMBL/GenBank/DDBJ whole genome shotgun (WGS) entry which is preliminary data.</text>
</comment>
<evidence type="ECO:0000256" key="5">
    <source>
        <dbReference type="SAM" id="Coils"/>
    </source>
</evidence>
<comment type="similarity">
    <text evidence="2">Belongs to the RmuC family.</text>
</comment>
<evidence type="ECO:0000256" key="4">
    <source>
        <dbReference type="ARBA" id="ARBA00023172"/>
    </source>
</evidence>
<evidence type="ECO:0000256" key="6">
    <source>
        <dbReference type="SAM" id="MobiDB-lite"/>
    </source>
</evidence>
<reference evidence="7 8" key="1">
    <citation type="journal article" date="2021" name="Sci. Rep.">
        <title>The distribution of antibiotic resistance genes in chicken gut microbiota commensals.</title>
        <authorList>
            <person name="Juricova H."/>
            <person name="Matiasovicova J."/>
            <person name="Kubasova T."/>
            <person name="Cejkova D."/>
            <person name="Rychlik I."/>
        </authorList>
    </citation>
    <scope>NUCLEOTIDE SEQUENCE [LARGE SCALE GENOMIC DNA]</scope>
    <source>
        <strain evidence="7 8">An829</strain>
    </source>
</reference>
<feature type="region of interest" description="Disordered" evidence="6">
    <location>
        <begin position="487"/>
        <end position="520"/>
    </location>
</feature>
<dbReference type="Pfam" id="PF02646">
    <property type="entry name" value="RmuC"/>
    <property type="match status" value="1"/>
</dbReference>
<evidence type="ECO:0000313" key="7">
    <source>
        <dbReference type="EMBL" id="MBM6704930.1"/>
    </source>
</evidence>
<organism evidence="7 8">
    <name type="scientific">Sutterella massiliensis</name>
    <dbReference type="NCBI Taxonomy" id="1816689"/>
    <lineage>
        <taxon>Bacteria</taxon>
        <taxon>Pseudomonadati</taxon>
        <taxon>Pseudomonadota</taxon>
        <taxon>Betaproteobacteria</taxon>
        <taxon>Burkholderiales</taxon>
        <taxon>Sutterellaceae</taxon>
        <taxon>Sutterella</taxon>
    </lineage>
</organism>
<gene>
    <name evidence="7" type="primary">rmuC</name>
    <name evidence="7" type="ORF">H6A60_10640</name>
</gene>
<evidence type="ECO:0000256" key="2">
    <source>
        <dbReference type="ARBA" id="ARBA00009840"/>
    </source>
</evidence>
<dbReference type="Proteomes" id="UP000715095">
    <property type="component" value="Unassembled WGS sequence"/>
</dbReference>
<dbReference type="RefSeq" id="WP_205104435.1">
    <property type="nucleotide sequence ID" value="NZ_JACJJC010000027.1"/>
</dbReference>
<keyword evidence="4" id="KW-0233">DNA recombination</keyword>
<comment type="function">
    <text evidence="1">Involved in DNA recombination.</text>
</comment>
<evidence type="ECO:0000313" key="8">
    <source>
        <dbReference type="Proteomes" id="UP000715095"/>
    </source>
</evidence>
<evidence type="ECO:0000256" key="3">
    <source>
        <dbReference type="ARBA" id="ARBA00023054"/>
    </source>
</evidence>
<feature type="coiled-coil region" evidence="5">
    <location>
        <begin position="140"/>
        <end position="186"/>
    </location>
</feature>
<keyword evidence="3 5" id="KW-0175">Coiled coil</keyword>
<dbReference type="InterPro" id="IPR003798">
    <property type="entry name" value="DNA_recombination_RmuC"/>
</dbReference>
<dbReference type="PANTHER" id="PTHR30563">
    <property type="entry name" value="DNA RECOMBINATION PROTEIN RMUC"/>
    <property type="match status" value="1"/>
</dbReference>
<sequence length="520" mass="56654">MQTVNTVLIAALLFFSVLAAGFACLAYLTLRRIASEAQTSSDDTVDALMEGVAGAKRDLLFAVSQTDSRLTQAMTGLMSFVSQSQNGAADSVAKLSAAAQGELKEMNAKLAREFLLLQGMVDERFAKVLSANAAQSSMLAEQQAKELERVRGTVSEALEKVRTDNAQKLEAMRATVQEKLEHTLSERLATSFKTVDEKLGLVQSGLGEMRRMAESVSKLQGILANVKTRGIFGETQLSAILSEILTPQQYGEQVRLFPDSNVVVDFAVRLPGRGDDAPCWLPIDAKFPLEDWTALVEAERDADRARADEARKQLERAIWKQAKSIREKYVRAPYTTEFAVMFLPSEGLYAEVLRMPGLFERLQRELRITPAGPVVISALLNSLLMGFMTLAMEKRSADVWALLGEVKTEFESFTKQFAVVEKKFREAQTSLEQMNTRTRAFEKRMRAIDLAEESGAGADRIESCGALDGLPASLIVDAVHTRSPAAAVGGDADNATAAPMHAPQVGAPENDSPNARAALG</sequence>
<name>A0ABS2DUD1_9BURK</name>
<keyword evidence="8" id="KW-1185">Reference proteome</keyword>
<proteinExistence type="inferred from homology"/>
<dbReference type="PANTHER" id="PTHR30563:SF0">
    <property type="entry name" value="DNA RECOMBINATION PROTEIN RMUC"/>
    <property type="match status" value="1"/>
</dbReference>